<evidence type="ECO:0000256" key="5">
    <source>
        <dbReference type="SAM" id="Phobius"/>
    </source>
</evidence>
<keyword evidence="2 5" id="KW-0812">Transmembrane</keyword>
<dbReference type="OrthoDB" id="5296287at2759"/>
<feature type="transmembrane region" description="Helical" evidence="5">
    <location>
        <begin position="441"/>
        <end position="461"/>
    </location>
</feature>
<dbReference type="GO" id="GO:0016020">
    <property type="term" value="C:membrane"/>
    <property type="evidence" value="ECO:0007669"/>
    <property type="project" value="UniProtKB-SubCell"/>
</dbReference>
<keyword evidence="4 5" id="KW-0472">Membrane</keyword>
<dbReference type="AlphaFoldDB" id="A0A077ZWM7"/>
<gene>
    <name evidence="6" type="primary">Contig328.g359</name>
    <name evidence="6" type="ORF">STYLEM_1853</name>
</gene>
<feature type="transmembrane region" description="Helical" evidence="5">
    <location>
        <begin position="529"/>
        <end position="549"/>
    </location>
</feature>
<protein>
    <submittedName>
        <fullName evidence="6">Organic cation</fullName>
    </submittedName>
</protein>
<evidence type="ECO:0000256" key="2">
    <source>
        <dbReference type="ARBA" id="ARBA00022692"/>
    </source>
</evidence>
<dbReference type="GO" id="GO:0022857">
    <property type="term" value="F:transmembrane transporter activity"/>
    <property type="evidence" value="ECO:0007669"/>
    <property type="project" value="InterPro"/>
</dbReference>
<name>A0A077ZWM7_STYLE</name>
<feature type="transmembrane region" description="Helical" evidence="5">
    <location>
        <begin position="381"/>
        <end position="402"/>
    </location>
</feature>
<feature type="transmembrane region" description="Helical" evidence="5">
    <location>
        <begin position="168"/>
        <end position="186"/>
    </location>
</feature>
<dbReference type="EMBL" id="CCKQ01001782">
    <property type="protein sequence ID" value="CDW72886.1"/>
    <property type="molecule type" value="Genomic_DNA"/>
</dbReference>
<evidence type="ECO:0000256" key="3">
    <source>
        <dbReference type="ARBA" id="ARBA00022989"/>
    </source>
</evidence>
<dbReference type="Proteomes" id="UP000039865">
    <property type="component" value="Unassembled WGS sequence"/>
</dbReference>
<accession>A0A077ZWM7</accession>
<comment type="subcellular location">
    <subcellularLocation>
        <location evidence="1">Membrane</location>
        <topology evidence="1">Multi-pass membrane protein</topology>
    </subcellularLocation>
</comment>
<dbReference type="Gene3D" id="1.20.1250.20">
    <property type="entry name" value="MFS general substrate transporter like domains"/>
    <property type="match status" value="1"/>
</dbReference>
<feature type="transmembrane region" description="Helical" evidence="5">
    <location>
        <begin position="283"/>
        <end position="304"/>
    </location>
</feature>
<evidence type="ECO:0000256" key="1">
    <source>
        <dbReference type="ARBA" id="ARBA00004141"/>
    </source>
</evidence>
<keyword evidence="7" id="KW-1185">Reference proteome</keyword>
<proteinExistence type="predicted"/>
<feature type="transmembrane region" description="Helical" evidence="5">
    <location>
        <begin position="467"/>
        <end position="493"/>
    </location>
</feature>
<keyword evidence="3 5" id="KW-1133">Transmembrane helix</keyword>
<dbReference type="InParanoid" id="A0A077ZWM7"/>
<sequence>MSQFHAVLFSQRSFMGGVHIRKSSQILGRSASSISLSPLNTPQNVSADSEFFRFTPQNMMVQIEDILSAIPFGKMQNFIIFMHFLMFTSSSFIIYNYCFFLMSPTYMCTYPDPDNAGLTVQRVCQREQFCSTNILNPPTSWEIDWNSKFSLNNWITTLDMHCSSSFEIGLFGSLFFAGYLVSCAIFPPLSDKYGRKVFTIGVCFVQVAAMACLVFVPNLQLYYLMNIIIGASQPLKSMIAYTHLMEWSHGHESLLSGILFCYDGFLFTLCPLFLLFVTKNTMLFLYIGLAINVIAIISFAFFYFPESPVFLLDQGRFDDFSTVIKRLYIKNNVDDQQQVKLNNLITRYKSQKTERLESRKHNQNADNQKGIMTTLKSDFSIVYNLFFMMLNWSCASFTFYLLNFFIKYMPGDIFINSIVSGLSCFILLIEGPLQKKFSSKLGQAFSFALGLSSAVMICFFDKQTNQIVLYSLVLLVAKSGAELAFAFVTLIHLELFPTHFLVTSYGICNIFCRMATMFAPIVAEVSNPLVPLTFLIGLNLLGVMASLVLKKKQQINLNQEELGK</sequence>
<feature type="transmembrane region" description="Helical" evidence="5">
    <location>
        <begin position="78"/>
        <end position="102"/>
    </location>
</feature>
<dbReference type="SUPFAM" id="SSF103473">
    <property type="entry name" value="MFS general substrate transporter"/>
    <property type="match status" value="1"/>
</dbReference>
<evidence type="ECO:0000313" key="7">
    <source>
        <dbReference type="Proteomes" id="UP000039865"/>
    </source>
</evidence>
<reference evidence="6 7" key="1">
    <citation type="submission" date="2014-06" db="EMBL/GenBank/DDBJ databases">
        <authorList>
            <person name="Swart Estienne"/>
        </authorList>
    </citation>
    <scope>NUCLEOTIDE SEQUENCE [LARGE SCALE GENOMIC DNA]</scope>
    <source>
        <strain evidence="6 7">130c</strain>
    </source>
</reference>
<evidence type="ECO:0000256" key="4">
    <source>
        <dbReference type="ARBA" id="ARBA00023136"/>
    </source>
</evidence>
<feature type="transmembrane region" description="Helical" evidence="5">
    <location>
        <begin position="408"/>
        <end position="429"/>
    </location>
</feature>
<dbReference type="PANTHER" id="PTHR24064">
    <property type="entry name" value="SOLUTE CARRIER FAMILY 22 MEMBER"/>
    <property type="match status" value="1"/>
</dbReference>
<organism evidence="6 7">
    <name type="scientific">Stylonychia lemnae</name>
    <name type="common">Ciliate</name>
    <dbReference type="NCBI Taxonomy" id="5949"/>
    <lineage>
        <taxon>Eukaryota</taxon>
        <taxon>Sar</taxon>
        <taxon>Alveolata</taxon>
        <taxon>Ciliophora</taxon>
        <taxon>Intramacronucleata</taxon>
        <taxon>Spirotrichea</taxon>
        <taxon>Stichotrichia</taxon>
        <taxon>Sporadotrichida</taxon>
        <taxon>Oxytrichidae</taxon>
        <taxon>Stylonychinae</taxon>
        <taxon>Stylonychia</taxon>
    </lineage>
</organism>
<dbReference type="Pfam" id="PF07690">
    <property type="entry name" value="MFS_1"/>
    <property type="match status" value="1"/>
</dbReference>
<feature type="transmembrane region" description="Helical" evidence="5">
    <location>
        <begin position="222"/>
        <end position="242"/>
    </location>
</feature>
<evidence type="ECO:0000313" key="6">
    <source>
        <dbReference type="EMBL" id="CDW72886.1"/>
    </source>
</evidence>
<dbReference type="InterPro" id="IPR036259">
    <property type="entry name" value="MFS_trans_sf"/>
</dbReference>
<feature type="transmembrane region" description="Helical" evidence="5">
    <location>
        <begin position="254"/>
        <end position="277"/>
    </location>
</feature>
<feature type="transmembrane region" description="Helical" evidence="5">
    <location>
        <begin position="198"/>
        <end position="216"/>
    </location>
</feature>
<dbReference type="InterPro" id="IPR011701">
    <property type="entry name" value="MFS"/>
</dbReference>